<feature type="transmembrane region" description="Helical" evidence="2">
    <location>
        <begin position="63"/>
        <end position="83"/>
    </location>
</feature>
<accession>A0ABW1D3D5</accession>
<sequence length="350" mass="37942">MPHGDDLDQRFNELVSQIDAEQQRKMRTAAKKGARESRRSAGRSGDRLEETHLVRAPRRNGRLWLAVAGITAVIAAGGVVITLRPDLLAPAGPVPEETMPVPEENVPVAAAPLSSASPEAKEGPFAGSKAEDWAEGVDGFVMPAAKAVGGLSKKDVAKGLKRTRKLLEAAYLDHKTIMGGKPTAFMELLHPQERSWFRKGLTRKGEKGTREWVTSFAPKTAELTSDVIKVHGKAKVSSYKKDGRTGAKVETSHIVVYAIQRPGQPGTATRLVRHERGTVLFFRYAGELVISLDDWGASSTPARCDVDDGYIHPQYDDSAPDKVEAKGPPTDPYELDEPESDGECGVSEET</sequence>
<keyword evidence="2" id="KW-1133">Transmembrane helix</keyword>
<comment type="caution">
    <text evidence="3">The sequence shown here is derived from an EMBL/GenBank/DDBJ whole genome shotgun (WGS) entry which is preliminary data.</text>
</comment>
<dbReference type="Proteomes" id="UP001596058">
    <property type="component" value="Unassembled WGS sequence"/>
</dbReference>
<reference evidence="4" key="1">
    <citation type="journal article" date="2019" name="Int. J. Syst. Evol. Microbiol.">
        <title>The Global Catalogue of Microorganisms (GCM) 10K type strain sequencing project: providing services to taxonomists for standard genome sequencing and annotation.</title>
        <authorList>
            <consortium name="The Broad Institute Genomics Platform"/>
            <consortium name="The Broad Institute Genome Sequencing Center for Infectious Disease"/>
            <person name="Wu L."/>
            <person name="Ma J."/>
        </authorList>
    </citation>
    <scope>NUCLEOTIDE SEQUENCE [LARGE SCALE GENOMIC DNA]</scope>
    <source>
        <strain evidence="4">CCUG 53903</strain>
    </source>
</reference>
<feature type="compositionally biased region" description="Basic and acidic residues" evidence="1">
    <location>
        <begin position="33"/>
        <end position="53"/>
    </location>
</feature>
<evidence type="ECO:0000313" key="3">
    <source>
        <dbReference type="EMBL" id="MFC5832550.1"/>
    </source>
</evidence>
<keyword evidence="2" id="KW-0812">Transmembrane</keyword>
<keyword evidence="4" id="KW-1185">Reference proteome</keyword>
<name>A0ABW1D3D5_9ACTN</name>
<protein>
    <submittedName>
        <fullName evidence="3">Uncharacterized protein</fullName>
    </submittedName>
</protein>
<evidence type="ECO:0000313" key="4">
    <source>
        <dbReference type="Proteomes" id="UP001596058"/>
    </source>
</evidence>
<dbReference type="EMBL" id="JBHSPA010000080">
    <property type="protein sequence ID" value="MFC5832550.1"/>
    <property type="molecule type" value="Genomic_DNA"/>
</dbReference>
<gene>
    <name evidence="3" type="ORF">ACFPZ3_52595</name>
</gene>
<evidence type="ECO:0000256" key="1">
    <source>
        <dbReference type="SAM" id="MobiDB-lite"/>
    </source>
</evidence>
<proteinExistence type="predicted"/>
<feature type="region of interest" description="Disordered" evidence="1">
    <location>
        <begin position="307"/>
        <end position="350"/>
    </location>
</feature>
<feature type="region of interest" description="Disordered" evidence="1">
    <location>
        <begin position="15"/>
        <end position="53"/>
    </location>
</feature>
<feature type="compositionally biased region" description="Acidic residues" evidence="1">
    <location>
        <begin position="333"/>
        <end position="350"/>
    </location>
</feature>
<organism evidence="3 4">
    <name type="scientific">Nonomuraea insulae</name>
    <dbReference type="NCBI Taxonomy" id="1616787"/>
    <lineage>
        <taxon>Bacteria</taxon>
        <taxon>Bacillati</taxon>
        <taxon>Actinomycetota</taxon>
        <taxon>Actinomycetes</taxon>
        <taxon>Streptosporangiales</taxon>
        <taxon>Streptosporangiaceae</taxon>
        <taxon>Nonomuraea</taxon>
    </lineage>
</organism>
<dbReference type="RefSeq" id="WP_379521988.1">
    <property type="nucleotide sequence ID" value="NZ_JBHSPA010000080.1"/>
</dbReference>
<evidence type="ECO:0000256" key="2">
    <source>
        <dbReference type="SAM" id="Phobius"/>
    </source>
</evidence>
<keyword evidence="2" id="KW-0472">Membrane</keyword>